<keyword evidence="3" id="KW-1185">Reference proteome</keyword>
<feature type="compositionally biased region" description="Polar residues" evidence="1">
    <location>
        <begin position="37"/>
        <end position="54"/>
    </location>
</feature>
<gene>
    <name evidence="2" type="ORF">COCCADRAFT_93413</name>
</gene>
<dbReference type="KEGG" id="bze:COCCADRAFT_93413"/>
<dbReference type="HOGENOM" id="CLU_2557964_0_0_1"/>
<dbReference type="EMBL" id="KI964591">
    <property type="protein sequence ID" value="EUC34437.1"/>
    <property type="molecule type" value="Genomic_DNA"/>
</dbReference>
<reference evidence="2 3" key="1">
    <citation type="journal article" date="2013" name="PLoS Genet.">
        <title>Comparative genome structure, secondary metabolite, and effector coding capacity across Cochliobolus pathogens.</title>
        <authorList>
            <person name="Condon B.J."/>
            <person name="Leng Y."/>
            <person name="Wu D."/>
            <person name="Bushley K.E."/>
            <person name="Ohm R.A."/>
            <person name="Otillar R."/>
            <person name="Martin J."/>
            <person name="Schackwitz W."/>
            <person name="Grimwood J."/>
            <person name="MohdZainudin N."/>
            <person name="Xue C."/>
            <person name="Wang R."/>
            <person name="Manning V.A."/>
            <person name="Dhillon B."/>
            <person name="Tu Z.J."/>
            <person name="Steffenson B.J."/>
            <person name="Salamov A."/>
            <person name="Sun H."/>
            <person name="Lowry S."/>
            <person name="LaButti K."/>
            <person name="Han J."/>
            <person name="Copeland A."/>
            <person name="Lindquist E."/>
            <person name="Barry K."/>
            <person name="Schmutz J."/>
            <person name="Baker S.E."/>
            <person name="Ciuffetti L.M."/>
            <person name="Grigoriev I.V."/>
            <person name="Zhong S."/>
            <person name="Turgeon B.G."/>
        </authorList>
    </citation>
    <scope>NUCLEOTIDE SEQUENCE [LARGE SCALE GENOMIC DNA]</scope>
    <source>
        <strain evidence="2 3">26-R-13</strain>
    </source>
</reference>
<dbReference type="GeneID" id="19153567"/>
<evidence type="ECO:0000313" key="3">
    <source>
        <dbReference type="Proteomes" id="UP000053841"/>
    </source>
</evidence>
<dbReference type="RefSeq" id="XP_007711251.1">
    <property type="nucleotide sequence ID" value="XM_007713061.1"/>
</dbReference>
<proteinExistence type="predicted"/>
<protein>
    <submittedName>
        <fullName evidence="2">Uncharacterized protein</fullName>
    </submittedName>
</protein>
<sequence length="82" mass="9220">MTKQKLAFDGVVPHVFVWSVRRALSKRPQRFSCGSEIPNSTPHLASSTSTNPTARPSVRTYHDIPISFVLFAYLWHCCDSAL</sequence>
<evidence type="ECO:0000256" key="1">
    <source>
        <dbReference type="SAM" id="MobiDB-lite"/>
    </source>
</evidence>
<organism evidence="2 3">
    <name type="scientific">Cochliobolus carbonum (strain 26-R-13)</name>
    <name type="common">Maize leaf spot fungus</name>
    <name type="synonym">Bipolaris zeicola</name>
    <dbReference type="NCBI Taxonomy" id="930089"/>
    <lineage>
        <taxon>Eukaryota</taxon>
        <taxon>Fungi</taxon>
        <taxon>Dikarya</taxon>
        <taxon>Ascomycota</taxon>
        <taxon>Pezizomycotina</taxon>
        <taxon>Dothideomycetes</taxon>
        <taxon>Pleosporomycetidae</taxon>
        <taxon>Pleosporales</taxon>
        <taxon>Pleosporineae</taxon>
        <taxon>Pleosporaceae</taxon>
        <taxon>Bipolaris</taxon>
    </lineage>
</organism>
<evidence type="ECO:0000313" key="2">
    <source>
        <dbReference type="EMBL" id="EUC34437.1"/>
    </source>
</evidence>
<feature type="region of interest" description="Disordered" evidence="1">
    <location>
        <begin position="34"/>
        <end position="56"/>
    </location>
</feature>
<dbReference type="AlphaFoldDB" id="W6Y402"/>
<dbReference type="Proteomes" id="UP000053841">
    <property type="component" value="Unassembled WGS sequence"/>
</dbReference>
<accession>W6Y402</accession>
<name>W6Y402_COCC2</name>